<dbReference type="AlphaFoldDB" id="A0AA41VWV3"/>
<name>A0AA41VWV3_PAPNU</name>
<evidence type="ECO:0008006" key="3">
    <source>
        <dbReference type="Google" id="ProtNLM"/>
    </source>
</evidence>
<accession>A0AA41VWV3</accession>
<dbReference type="PANTHER" id="PTHR39741">
    <property type="entry name" value="F-BOX DOMAIN CONTAINING PROTEIN, EXPRESSED"/>
    <property type="match status" value="1"/>
</dbReference>
<feature type="non-terminal residue" evidence="1">
    <location>
        <position position="1"/>
    </location>
</feature>
<evidence type="ECO:0000313" key="1">
    <source>
        <dbReference type="EMBL" id="MCL7048999.1"/>
    </source>
</evidence>
<protein>
    <recommendedName>
        <fullName evidence="3">F-box protein</fullName>
    </recommendedName>
</protein>
<evidence type="ECO:0000313" key="2">
    <source>
        <dbReference type="Proteomes" id="UP001177140"/>
    </source>
</evidence>
<dbReference type="PANTHER" id="PTHR39741:SF2">
    <property type="entry name" value="F-BOX DOMAIN-CONTAINING PROTEIN"/>
    <property type="match status" value="1"/>
</dbReference>
<comment type="caution">
    <text evidence="1">The sequence shown here is derived from an EMBL/GenBank/DDBJ whole genome shotgun (WGS) entry which is preliminary data.</text>
</comment>
<dbReference type="Proteomes" id="UP001177140">
    <property type="component" value="Unassembled WGS sequence"/>
</dbReference>
<sequence length="267" mass="30404">IANGLAKSLCLRLIPETSTAEKAIEENSVVESLGFETTDCVEMEKLKKNHCIYAFLAGGLAPSLTEYCIREAICASSTDRRHEHIHHTLFPGDTVDGRASYWLSMGESTPEVPETLTYKLVSKLCFIHEINIQPFYMYSLDEYLICSAEAVRFRVGHVKEPQGERYLVGDCEPGLRSIEDHVVWTYTSEEFPMAQARWLQRFKLPEPILVVGGLLQIELLGRVELIADDLYYFCISHVQVVGRPLKDGFDAELIDHSRKCVLKYRKR</sequence>
<gene>
    <name evidence="1" type="ORF">MKW94_017603</name>
</gene>
<organism evidence="1 2">
    <name type="scientific">Papaver nudicaule</name>
    <name type="common">Iceland poppy</name>
    <dbReference type="NCBI Taxonomy" id="74823"/>
    <lineage>
        <taxon>Eukaryota</taxon>
        <taxon>Viridiplantae</taxon>
        <taxon>Streptophyta</taxon>
        <taxon>Embryophyta</taxon>
        <taxon>Tracheophyta</taxon>
        <taxon>Spermatophyta</taxon>
        <taxon>Magnoliopsida</taxon>
        <taxon>Ranunculales</taxon>
        <taxon>Papaveraceae</taxon>
        <taxon>Papaveroideae</taxon>
        <taxon>Papaver</taxon>
    </lineage>
</organism>
<dbReference type="EMBL" id="JAJJMA010310783">
    <property type="protein sequence ID" value="MCL7048999.1"/>
    <property type="molecule type" value="Genomic_DNA"/>
</dbReference>
<proteinExistence type="predicted"/>
<keyword evidence="2" id="KW-1185">Reference proteome</keyword>
<dbReference type="InterPro" id="IPR055336">
    <property type="entry name" value="At4g00755-like"/>
</dbReference>
<reference evidence="1" key="1">
    <citation type="submission" date="2022-03" db="EMBL/GenBank/DDBJ databases">
        <title>A functionally conserved STORR gene fusion in Papaver species that diverged 16.8 million years ago.</title>
        <authorList>
            <person name="Catania T."/>
        </authorList>
    </citation>
    <scope>NUCLEOTIDE SEQUENCE</scope>
    <source>
        <strain evidence="1">S-191538</strain>
    </source>
</reference>